<keyword evidence="1" id="KW-1133">Transmembrane helix</keyword>
<dbReference type="GO" id="GO:0004523">
    <property type="term" value="F:RNA-DNA hybrid ribonuclease activity"/>
    <property type="evidence" value="ECO:0007669"/>
    <property type="project" value="InterPro"/>
</dbReference>
<evidence type="ECO:0000313" key="3">
    <source>
        <dbReference type="EMBL" id="KAE8655972.1"/>
    </source>
</evidence>
<dbReference type="CDD" id="cd06222">
    <property type="entry name" value="RNase_H_like"/>
    <property type="match status" value="1"/>
</dbReference>
<sequence>MNTLWFIIDKVNSKLNGWMASKLFMVGRITLAIATLLVIPNYFMQLLEIACGICDKIEQIALRFVWGGSNNNSKIALDRPPGVGITGICTLAPPEDRPTWCWNKPESARLAPPLMSFVKTPGMTGIQSGTLTGVSMVLSTPEVESSPPWSRKLTRMVRLIPRTMVAVSGGVIRDSAGSWKLGYVRNIGQCSALHAELWAIRDGLDLQWS</sequence>
<keyword evidence="1" id="KW-0472">Membrane</keyword>
<dbReference type="AlphaFoldDB" id="A0A6A2WCN7"/>
<gene>
    <name evidence="3" type="ORF">F3Y22_tig00117012pilonHSYRG00153</name>
</gene>
<name>A0A6A2WCN7_HIBSY</name>
<dbReference type="GO" id="GO:0003676">
    <property type="term" value="F:nucleic acid binding"/>
    <property type="evidence" value="ECO:0007669"/>
    <property type="project" value="InterPro"/>
</dbReference>
<evidence type="ECO:0000259" key="2">
    <source>
        <dbReference type="Pfam" id="PF13456"/>
    </source>
</evidence>
<evidence type="ECO:0000256" key="1">
    <source>
        <dbReference type="SAM" id="Phobius"/>
    </source>
</evidence>
<reference evidence="3" key="1">
    <citation type="submission" date="2019-09" db="EMBL/GenBank/DDBJ databases">
        <title>Draft genome information of white flower Hibiscus syriacus.</title>
        <authorList>
            <person name="Kim Y.-M."/>
        </authorList>
    </citation>
    <scope>NUCLEOTIDE SEQUENCE [LARGE SCALE GENOMIC DNA]</scope>
    <source>
        <strain evidence="3">YM2019G1</strain>
    </source>
</reference>
<dbReference type="InterPro" id="IPR044730">
    <property type="entry name" value="RNase_H-like_dom_plant"/>
</dbReference>
<feature type="domain" description="RNase H type-1" evidence="2">
    <location>
        <begin position="165"/>
        <end position="208"/>
    </location>
</feature>
<evidence type="ECO:0000313" key="4">
    <source>
        <dbReference type="Proteomes" id="UP000436088"/>
    </source>
</evidence>
<dbReference type="InterPro" id="IPR002156">
    <property type="entry name" value="RNaseH_domain"/>
</dbReference>
<organism evidence="3 4">
    <name type="scientific">Hibiscus syriacus</name>
    <name type="common">Rose of Sharon</name>
    <dbReference type="NCBI Taxonomy" id="106335"/>
    <lineage>
        <taxon>Eukaryota</taxon>
        <taxon>Viridiplantae</taxon>
        <taxon>Streptophyta</taxon>
        <taxon>Embryophyta</taxon>
        <taxon>Tracheophyta</taxon>
        <taxon>Spermatophyta</taxon>
        <taxon>Magnoliopsida</taxon>
        <taxon>eudicotyledons</taxon>
        <taxon>Gunneridae</taxon>
        <taxon>Pentapetalae</taxon>
        <taxon>rosids</taxon>
        <taxon>malvids</taxon>
        <taxon>Malvales</taxon>
        <taxon>Malvaceae</taxon>
        <taxon>Malvoideae</taxon>
        <taxon>Hibiscus</taxon>
    </lineage>
</organism>
<proteinExistence type="predicted"/>
<feature type="transmembrane region" description="Helical" evidence="1">
    <location>
        <begin position="23"/>
        <end position="44"/>
    </location>
</feature>
<dbReference type="PANTHER" id="PTHR33116:SF86">
    <property type="entry name" value="REVERSE TRANSCRIPTASE DOMAIN-CONTAINING PROTEIN"/>
    <property type="match status" value="1"/>
</dbReference>
<accession>A0A6A2WCN7</accession>
<dbReference type="Pfam" id="PF13456">
    <property type="entry name" value="RVT_3"/>
    <property type="match status" value="1"/>
</dbReference>
<dbReference type="PANTHER" id="PTHR33116">
    <property type="entry name" value="REVERSE TRANSCRIPTASE ZINC-BINDING DOMAIN-CONTAINING PROTEIN-RELATED-RELATED"/>
    <property type="match status" value="1"/>
</dbReference>
<protein>
    <recommendedName>
        <fullName evidence="2">RNase H type-1 domain-containing protein</fullName>
    </recommendedName>
</protein>
<keyword evidence="4" id="KW-1185">Reference proteome</keyword>
<dbReference type="EMBL" id="VEPZ02001773">
    <property type="protein sequence ID" value="KAE8655972.1"/>
    <property type="molecule type" value="Genomic_DNA"/>
</dbReference>
<keyword evidence="1" id="KW-0812">Transmembrane</keyword>
<dbReference type="Proteomes" id="UP000436088">
    <property type="component" value="Unassembled WGS sequence"/>
</dbReference>
<comment type="caution">
    <text evidence="3">The sequence shown here is derived from an EMBL/GenBank/DDBJ whole genome shotgun (WGS) entry which is preliminary data.</text>
</comment>